<reference evidence="3" key="1">
    <citation type="submission" date="2018-12" db="EMBL/GenBank/DDBJ databases">
        <title>Complete genome sequence of Roseovarius sp. MME-070.</title>
        <authorList>
            <person name="Nam Y.-D."/>
            <person name="Kang J."/>
            <person name="Chung W.-H."/>
            <person name="Park Y.S."/>
        </authorList>
    </citation>
    <scope>NUCLEOTIDE SEQUENCE [LARGE SCALE GENOMIC DNA]</scope>
    <source>
        <strain evidence="3">MME-070</strain>
    </source>
</reference>
<protein>
    <submittedName>
        <fullName evidence="2">DUF3489 domain-containing protein</fullName>
    </submittedName>
</protein>
<dbReference type="OrthoDB" id="7206991at2"/>
<feature type="compositionally biased region" description="Low complexity" evidence="1">
    <location>
        <begin position="1"/>
        <end position="11"/>
    </location>
</feature>
<gene>
    <name evidence="2" type="ORF">EI983_09770</name>
</gene>
<feature type="region of interest" description="Disordered" evidence="1">
    <location>
        <begin position="1"/>
        <end position="26"/>
    </location>
</feature>
<dbReference type="RefSeq" id="WP_157707230.1">
    <property type="nucleotide sequence ID" value="NZ_CP034348.1"/>
</dbReference>
<dbReference type="AlphaFoldDB" id="A0A6I6ISQ7"/>
<dbReference type="KEGG" id="rom:EI983_09770"/>
<keyword evidence="3" id="KW-1185">Reference proteome</keyword>
<evidence type="ECO:0000313" key="3">
    <source>
        <dbReference type="Proteomes" id="UP000428330"/>
    </source>
</evidence>
<name>A0A6I6ISQ7_9RHOB</name>
<accession>A0A6I6ISQ7</accession>
<dbReference type="Pfam" id="PF11994">
    <property type="entry name" value="DUF3489"/>
    <property type="match status" value="1"/>
</dbReference>
<sequence length="75" mass="8122">MTTQTGKTTASKSKKARLEGLLGRPRGATVGQLQKALDWQPPTIRAAISRLRKDGTEITLDRSGKTPAYRIDAVS</sequence>
<evidence type="ECO:0000313" key="2">
    <source>
        <dbReference type="EMBL" id="QGX98547.1"/>
    </source>
</evidence>
<evidence type="ECO:0000256" key="1">
    <source>
        <dbReference type="SAM" id="MobiDB-lite"/>
    </source>
</evidence>
<dbReference type="EMBL" id="CP034348">
    <property type="protein sequence ID" value="QGX98547.1"/>
    <property type="molecule type" value="Genomic_DNA"/>
</dbReference>
<organism evidence="2 3">
    <name type="scientific">Roseovarius faecimaris</name>
    <dbReference type="NCBI Taxonomy" id="2494550"/>
    <lineage>
        <taxon>Bacteria</taxon>
        <taxon>Pseudomonadati</taxon>
        <taxon>Pseudomonadota</taxon>
        <taxon>Alphaproteobacteria</taxon>
        <taxon>Rhodobacterales</taxon>
        <taxon>Roseobacteraceae</taxon>
        <taxon>Roseovarius</taxon>
    </lineage>
</organism>
<dbReference type="Proteomes" id="UP000428330">
    <property type="component" value="Chromosome"/>
</dbReference>
<proteinExistence type="predicted"/>
<dbReference type="InterPro" id="IPR021880">
    <property type="entry name" value="DUF3489"/>
</dbReference>